<reference evidence="2" key="2">
    <citation type="submission" date="2015-04" db="EMBL/GenBank/DDBJ databases">
        <title>Genome sequence of Mycobacterium arupense strain GUC1.</title>
        <authorList>
            <person name="Greninger A.L."/>
            <person name="Cunningham G."/>
            <person name="Chiu C.Y."/>
            <person name="Miller S."/>
        </authorList>
    </citation>
    <scope>NUCLEOTIDE SEQUENCE</scope>
    <source>
        <strain evidence="2">GUC1</strain>
    </source>
</reference>
<dbReference type="EMBL" id="LASW01000071">
    <property type="protein sequence ID" value="KKB98408.1"/>
    <property type="molecule type" value="Genomic_DNA"/>
</dbReference>
<reference evidence="3 5" key="3">
    <citation type="submission" date="2016-12" db="EMBL/GenBank/DDBJ databases">
        <title>The new phylogeny of genus Mycobacterium.</title>
        <authorList>
            <person name="Tortoli E."/>
            <person name="Trovato A."/>
            <person name="Cirillo D.M."/>
        </authorList>
    </citation>
    <scope>NUCLEOTIDE SEQUENCE [LARGE SCALE GENOMIC DNA]</scope>
    <source>
        <strain evidence="3 5">DSM 44942</strain>
    </source>
</reference>
<dbReference type="Proteomes" id="UP000192327">
    <property type="component" value="Unassembled WGS sequence"/>
</dbReference>
<keyword evidence="2" id="KW-0575">Peroxidase</keyword>
<feature type="domain" description="AB hydrolase-1" evidence="1">
    <location>
        <begin position="28"/>
        <end position="266"/>
    </location>
</feature>
<evidence type="ECO:0000313" key="2">
    <source>
        <dbReference type="EMBL" id="KKB98408.1"/>
    </source>
</evidence>
<dbReference type="Pfam" id="PF00561">
    <property type="entry name" value="Abhydrolase_1"/>
    <property type="match status" value="1"/>
</dbReference>
<dbReference type="RefSeq" id="WP_046190320.1">
    <property type="nucleotide sequence ID" value="NZ_JACKUJ010000045.1"/>
</dbReference>
<reference evidence="4" key="1">
    <citation type="submission" date="2015-04" db="EMBL/GenBank/DDBJ databases">
        <title>Genome sequence of Mycobacterium arupense GUC1.</title>
        <authorList>
            <person name="Greninger A.L."/>
            <person name="Cunningham G."/>
            <person name="Chiu C.Y."/>
            <person name="Miller S."/>
        </authorList>
    </citation>
    <scope>NUCLEOTIDE SEQUENCE [LARGE SCALE GENOMIC DNA]</scope>
    <source>
        <strain evidence="4">GUC1</strain>
    </source>
</reference>
<dbReference type="Gene3D" id="3.40.50.1820">
    <property type="entry name" value="alpha/beta hydrolase"/>
    <property type="match status" value="1"/>
</dbReference>
<dbReference type="AlphaFoldDB" id="A0A0F5MUB9"/>
<dbReference type="GO" id="GO:0016787">
    <property type="term" value="F:hydrolase activity"/>
    <property type="evidence" value="ECO:0007669"/>
    <property type="project" value="UniProtKB-KW"/>
</dbReference>
<evidence type="ECO:0000259" key="1">
    <source>
        <dbReference type="Pfam" id="PF00561"/>
    </source>
</evidence>
<proteinExistence type="predicted"/>
<name>A0A0F5MUB9_9MYCO</name>
<comment type="caution">
    <text evidence="2">The sequence shown here is derived from an EMBL/GenBank/DDBJ whole genome shotgun (WGS) entry which is preliminary data.</text>
</comment>
<protein>
    <submittedName>
        <fullName evidence="3">Alpha/beta hydrolase</fullName>
    </submittedName>
    <submittedName>
        <fullName evidence="2">Peroxidase</fullName>
    </submittedName>
</protein>
<dbReference type="PATRIC" id="fig|342002.3.peg.3689"/>
<dbReference type="InterPro" id="IPR000639">
    <property type="entry name" value="Epox_hydrolase-like"/>
</dbReference>
<dbReference type="PRINTS" id="PR00412">
    <property type="entry name" value="EPOXHYDRLASE"/>
</dbReference>
<evidence type="ECO:0000313" key="5">
    <source>
        <dbReference type="Proteomes" id="UP000192327"/>
    </source>
</evidence>
<evidence type="ECO:0000313" key="3">
    <source>
        <dbReference type="EMBL" id="OQZ96805.1"/>
    </source>
</evidence>
<dbReference type="STRING" id="342002.BST15_11610"/>
<dbReference type="Proteomes" id="UP000034416">
    <property type="component" value="Unassembled WGS sequence"/>
</dbReference>
<dbReference type="PANTHER" id="PTHR43194">
    <property type="entry name" value="HYDROLASE ALPHA/BETA FOLD FAMILY"/>
    <property type="match status" value="1"/>
</dbReference>
<dbReference type="InterPro" id="IPR029058">
    <property type="entry name" value="AB_hydrolase_fold"/>
</dbReference>
<dbReference type="OrthoDB" id="63519at2"/>
<dbReference type="InterPro" id="IPR000073">
    <property type="entry name" value="AB_hydrolase_1"/>
</dbReference>
<keyword evidence="2" id="KW-0560">Oxidoreductase</keyword>
<accession>A0A0F5MUB9</accession>
<dbReference type="EMBL" id="MVHH01000021">
    <property type="protein sequence ID" value="OQZ96805.1"/>
    <property type="molecule type" value="Genomic_DNA"/>
</dbReference>
<dbReference type="PANTHER" id="PTHR43194:SF2">
    <property type="entry name" value="PEROXISOMAL MEMBRANE PROTEIN LPX1"/>
    <property type="match status" value="1"/>
</dbReference>
<sequence>MTAETFVTHAPGDVRIIADRHGDPDARAVVFLHGGGQTRRSWGRAAAAVAERGWQAVTVDLRGHGESDWAAEGDYRLVSFAADVHEVLRTLPPNPVLVGASLGGCTAMLLAGEVAPGAASAVVLVDIVPNMDPSGAQRVQAFMAENMESGFDSLDEVADAIAAYNPHRPRPADLGGLATNLRRRGDRWYWHWDPQFISGPDHQGPMEIHDVERLNTAVQTILDGAVPMLLVRGQLSDLVSAANAEEFLTRFPQVEFVDVAGAGHMVAGDRNDIFADAILGFLARHSS</sequence>
<dbReference type="GO" id="GO:0004601">
    <property type="term" value="F:peroxidase activity"/>
    <property type="evidence" value="ECO:0007669"/>
    <property type="project" value="UniProtKB-KW"/>
</dbReference>
<keyword evidence="3" id="KW-0378">Hydrolase</keyword>
<keyword evidence="5" id="KW-1185">Reference proteome</keyword>
<evidence type="ECO:0000313" key="4">
    <source>
        <dbReference type="Proteomes" id="UP000034416"/>
    </source>
</evidence>
<organism evidence="2 4">
    <name type="scientific">Mycolicibacter arupensis</name>
    <dbReference type="NCBI Taxonomy" id="342002"/>
    <lineage>
        <taxon>Bacteria</taxon>
        <taxon>Bacillati</taxon>
        <taxon>Actinomycetota</taxon>
        <taxon>Actinomycetes</taxon>
        <taxon>Mycobacteriales</taxon>
        <taxon>Mycobacteriaceae</taxon>
        <taxon>Mycolicibacter</taxon>
    </lineage>
</organism>
<dbReference type="SUPFAM" id="SSF53474">
    <property type="entry name" value="alpha/beta-Hydrolases"/>
    <property type="match status" value="1"/>
</dbReference>
<dbReference type="InterPro" id="IPR050228">
    <property type="entry name" value="Carboxylesterase_BioH"/>
</dbReference>
<gene>
    <name evidence="3" type="ORF">BST15_11610</name>
    <name evidence="2" type="ORF">WR43_14550</name>
</gene>